<comment type="caution">
    <text evidence="1">The sequence shown here is derived from an EMBL/GenBank/DDBJ whole genome shotgun (WGS) entry which is preliminary data.</text>
</comment>
<dbReference type="Gene3D" id="3.90.1410.10">
    <property type="entry name" value="set domain protein methyltransferase, domain 1"/>
    <property type="match status" value="1"/>
</dbReference>
<organism evidence="1 2">
    <name type="scientific">Symbiodinium natans</name>
    <dbReference type="NCBI Taxonomy" id="878477"/>
    <lineage>
        <taxon>Eukaryota</taxon>
        <taxon>Sar</taxon>
        <taxon>Alveolata</taxon>
        <taxon>Dinophyceae</taxon>
        <taxon>Suessiales</taxon>
        <taxon>Symbiodiniaceae</taxon>
        <taxon>Symbiodinium</taxon>
    </lineage>
</organism>
<proteinExistence type="predicted"/>
<accession>A0A812PHU6</accession>
<name>A0A812PHU6_9DINO</name>
<protein>
    <recommendedName>
        <fullName evidence="3">SET domain-containing protein</fullName>
    </recommendedName>
</protein>
<dbReference type="OrthoDB" id="441443at2759"/>
<sequence length="546" mass="60124">MVLYGDFKFLLIPPISLLNAGWGRTWLKYMGCGGIDLVELGQKSGRWPRSKRQNLVLPGVGAGVWLKPELTDEEKADVKEGKIVLEVPRQAWILADPAASSDSDIEELLAAELLKERAKGPASYCEPYVDFLWRRDLSHHPMFWTPDELSWLSACDGAQAAVLALQEQAERRVERLRRLGLSVPEEDLRFALCLVESRAIQTEGVCGALVPLLDHLRNDSTASPALIVGDEGVEGGPMVGVAPLEKNMLRDLEPGAELRNCFEPVSNLELFTQYGEVQIRDSAGEEAVPEANAFNYVQLPVKALPEHWRGSSESLKQVKLDILRRRAGREAGDGADGTEPVMRLPMDAMVTGRLLPAARFICMPVPSQDMEELCNELFTNLFSDCNSVVQDGDPSLLPGNNVDWGSRSASSRAPPANTDELALEVKARVLVAEWFENSLRGYNKMSERIAQELEDTLITSPSLGSSSGPADGGQPRLAEVTYAYYKAKRKDGSKGKSRAPKTCRVLSSRPAEKTVTVQFLENGVRHTIPEDWLVREADKGGRGRAH</sequence>
<dbReference type="InterPro" id="IPR046341">
    <property type="entry name" value="SET_dom_sf"/>
</dbReference>
<reference evidence="1" key="1">
    <citation type="submission" date="2021-02" db="EMBL/GenBank/DDBJ databases">
        <authorList>
            <person name="Dougan E. K."/>
            <person name="Rhodes N."/>
            <person name="Thang M."/>
            <person name="Chan C."/>
        </authorList>
    </citation>
    <scope>NUCLEOTIDE SEQUENCE</scope>
</reference>
<evidence type="ECO:0000313" key="1">
    <source>
        <dbReference type="EMBL" id="CAE7350758.1"/>
    </source>
</evidence>
<dbReference type="CDD" id="cd10527">
    <property type="entry name" value="SET_LSMT"/>
    <property type="match status" value="1"/>
</dbReference>
<evidence type="ECO:0008006" key="3">
    <source>
        <dbReference type="Google" id="ProtNLM"/>
    </source>
</evidence>
<dbReference type="PANTHER" id="PTHR13271:SF151">
    <property type="entry name" value="SET DOMAIN-CONTAINING PROTEIN 4"/>
    <property type="match status" value="1"/>
</dbReference>
<dbReference type="Proteomes" id="UP000604046">
    <property type="component" value="Unassembled WGS sequence"/>
</dbReference>
<dbReference type="SUPFAM" id="SSF82199">
    <property type="entry name" value="SET domain"/>
    <property type="match status" value="1"/>
</dbReference>
<dbReference type="AlphaFoldDB" id="A0A812PHU6"/>
<dbReference type="EMBL" id="CAJNDS010002146">
    <property type="protein sequence ID" value="CAE7350758.1"/>
    <property type="molecule type" value="Genomic_DNA"/>
</dbReference>
<dbReference type="InterPro" id="IPR050600">
    <property type="entry name" value="SETD3_SETD6_MTase"/>
</dbReference>
<gene>
    <name evidence="1" type="ORF">SNAT2548_LOCUS18474</name>
</gene>
<keyword evidence="2" id="KW-1185">Reference proteome</keyword>
<evidence type="ECO:0000313" key="2">
    <source>
        <dbReference type="Proteomes" id="UP000604046"/>
    </source>
</evidence>
<dbReference type="GO" id="GO:0016279">
    <property type="term" value="F:protein-lysine N-methyltransferase activity"/>
    <property type="evidence" value="ECO:0007669"/>
    <property type="project" value="TreeGrafter"/>
</dbReference>
<dbReference type="PANTHER" id="PTHR13271">
    <property type="entry name" value="UNCHARACTERIZED PUTATIVE METHYLTRANSFERASE"/>
    <property type="match status" value="1"/>
</dbReference>